<sequence>MYLIRWATAWLVSYQALIGERRFDMLMANDAILEACTTGNRRISGCFTSCKGVVVDLLSFALMAKGHSGRHLVGGSGVRAPIPPRQIFQFAYRAHVCCEFVIKSSPVGTRRLPYLELHSRVFVSPINMVEYTFAEYTDMILVYGAAECDGRAAGRLYQERYQQRATPSHTIFATITNDCGAPKRRRTPELEEAVLHHVEQSPSTSMLSVGRSMGVTSSIVWEVLHEQQLHPYHLQRVQSLHPADFARLNVRCGIIDDQLIGTVFVDNRLNGERYLHIRQKVLTETQRKRTKSDGLFAEMFADKTFKFAVTYPIIEIVSLKQTVVFGAAVAEQLACSPPTKANPVPSPAGSHRDFRMWESCRTMPLAGGFSRGSPVSSALSFRHCSILTSITLIGSQDDAVKSGPNLSKPPAWYADKNVRRMDWLAQSPDLSHIEYLWDELDRQERASQARPKSIAQLMEWCQEE</sequence>
<dbReference type="Gene3D" id="3.30.420.10">
    <property type="entry name" value="Ribonuclease H-like superfamily/Ribonuclease H"/>
    <property type="match status" value="1"/>
</dbReference>
<reference evidence="1 2" key="1">
    <citation type="submission" date="2023-02" db="EMBL/GenBank/DDBJ databases">
        <title>LHISI_Scaffold_Assembly.</title>
        <authorList>
            <person name="Stuart O.P."/>
            <person name="Cleave R."/>
            <person name="Magrath M.J.L."/>
            <person name="Mikheyev A.S."/>
        </authorList>
    </citation>
    <scope>NUCLEOTIDE SEQUENCE [LARGE SCALE GENOMIC DNA]</scope>
    <source>
        <strain evidence="1">Daus_M_001</strain>
        <tissue evidence="1">Leg muscle</tissue>
    </source>
</reference>
<accession>A0ABQ9HTK2</accession>
<evidence type="ECO:0000313" key="1">
    <source>
        <dbReference type="EMBL" id="KAJ8887701.1"/>
    </source>
</evidence>
<evidence type="ECO:0008006" key="3">
    <source>
        <dbReference type="Google" id="ProtNLM"/>
    </source>
</evidence>
<dbReference type="PANTHER" id="PTHR47326">
    <property type="entry name" value="TRANSPOSABLE ELEMENT TC3 TRANSPOSASE-LIKE PROTEIN"/>
    <property type="match status" value="1"/>
</dbReference>
<protein>
    <recommendedName>
        <fullName evidence="3">Transposase</fullName>
    </recommendedName>
</protein>
<dbReference type="EMBL" id="JARBHB010000004">
    <property type="protein sequence ID" value="KAJ8887701.1"/>
    <property type="molecule type" value="Genomic_DNA"/>
</dbReference>
<keyword evidence="2" id="KW-1185">Reference proteome</keyword>
<dbReference type="Proteomes" id="UP001159363">
    <property type="component" value="Chromosome X"/>
</dbReference>
<dbReference type="PANTHER" id="PTHR47326:SF1">
    <property type="entry name" value="HTH PSQ-TYPE DOMAIN-CONTAINING PROTEIN"/>
    <property type="match status" value="1"/>
</dbReference>
<dbReference type="InterPro" id="IPR036397">
    <property type="entry name" value="RNaseH_sf"/>
</dbReference>
<proteinExistence type="predicted"/>
<organism evidence="1 2">
    <name type="scientific">Dryococelus australis</name>
    <dbReference type="NCBI Taxonomy" id="614101"/>
    <lineage>
        <taxon>Eukaryota</taxon>
        <taxon>Metazoa</taxon>
        <taxon>Ecdysozoa</taxon>
        <taxon>Arthropoda</taxon>
        <taxon>Hexapoda</taxon>
        <taxon>Insecta</taxon>
        <taxon>Pterygota</taxon>
        <taxon>Neoptera</taxon>
        <taxon>Polyneoptera</taxon>
        <taxon>Phasmatodea</taxon>
        <taxon>Verophasmatodea</taxon>
        <taxon>Anareolatae</taxon>
        <taxon>Phasmatidae</taxon>
        <taxon>Eurycanthinae</taxon>
        <taxon>Dryococelus</taxon>
    </lineage>
</organism>
<gene>
    <name evidence="1" type="ORF">PR048_013919</name>
</gene>
<name>A0ABQ9HTK2_9NEOP</name>
<evidence type="ECO:0000313" key="2">
    <source>
        <dbReference type="Proteomes" id="UP001159363"/>
    </source>
</evidence>
<comment type="caution">
    <text evidence="1">The sequence shown here is derived from an EMBL/GenBank/DDBJ whole genome shotgun (WGS) entry which is preliminary data.</text>
</comment>